<dbReference type="GO" id="GO:0005524">
    <property type="term" value="F:ATP binding"/>
    <property type="evidence" value="ECO:0007669"/>
    <property type="project" value="UniProtKB-KW"/>
</dbReference>
<name>A0A7J9SEE3_9EURY</name>
<keyword evidence="15" id="KW-1185">Reference proteome</keyword>
<evidence type="ECO:0000256" key="10">
    <source>
        <dbReference type="ARBA" id="ARBA00061029"/>
    </source>
</evidence>
<sequence>MAKVEIDNLTKRYGSIVATNDISLDIEDGNLTVLVGPSGCGKTTTLRSVAGLETPTEGSISFDGVDITDRPPQERDISMVFQDLALYPHMTGKENVAFPLRAEKGYSDAEIEEAVQEAAEVTNCADFIDKKITDLSGGQQQRVALARALVRRPEVFLMDEPFSDLDELLKRQLRADVVQLQQEFGVTMIHVTHDQEEAMTMGDDLVVMNNGNVVQFGDPDEVFSRPQTLFVAMFIGSPQINRFDCDLSWEGDTAVLDSGERTFELSGEAAAPLRAATGTRLAVCIRPQRLTWAETEPESGLSVPATVNVVEKIGTEDIVRCTTPEGHDVTAEVNSGTLTEGMEGYLAFDHTNLHLFDGVAEDAERLN</sequence>
<evidence type="ECO:0000313" key="14">
    <source>
        <dbReference type="EMBL" id="MBB6645098.1"/>
    </source>
</evidence>
<dbReference type="InterPro" id="IPR027417">
    <property type="entry name" value="P-loop_NTPase"/>
</dbReference>
<dbReference type="CDD" id="cd03259">
    <property type="entry name" value="ABC_Carb_Solutes_like"/>
    <property type="match status" value="1"/>
</dbReference>
<reference evidence="14 15" key="1">
    <citation type="submission" date="2020-08" db="EMBL/GenBank/DDBJ databases">
        <authorList>
            <person name="Seo M.-J."/>
        </authorList>
    </citation>
    <scope>NUCLEOTIDE SEQUENCE [LARGE SCALE GENOMIC DNA]</scope>
    <source>
        <strain evidence="14 15">MBLA0160</strain>
    </source>
</reference>
<dbReference type="SMART" id="SM00382">
    <property type="entry name" value="AAA"/>
    <property type="match status" value="1"/>
</dbReference>
<comment type="catalytic activity">
    <reaction evidence="8">
        <text>L-arabinose(out) + ATP + H2O = L-arabinose(in) + ADP + phosphate + H(+)</text>
        <dbReference type="Rhea" id="RHEA:30007"/>
        <dbReference type="ChEBI" id="CHEBI:15377"/>
        <dbReference type="ChEBI" id="CHEBI:15378"/>
        <dbReference type="ChEBI" id="CHEBI:17535"/>
        <dbReference type="ChEBI" id="CHEBI:30616"/>
        <dbReference type="ChEBI" id="CHEBI:43474"/>
        <dbReference type="ChEBI" id="CHEBI:456216"/>
        <dbReference type="EC" id="7.5.2.13"/>
    </reaction>
    <physiologicalReaction direction="left-to-right" evidence="8">
        <dbReference type="Rhea" id="RHEA:30008"/>
    </physiologicalReaction>
</comment>
<evidence type="ECO:0000313" key="15">
    <source>
        <dbReference type="Proteomes" id="UP000546257"/>
    </source>
</evidence>
<evidence type="ECO:0000256" key="9">
    <source>
        <dbReference type="ARBA" id="ARBA00053454"/>
    </source>
</evidence>
<comment type="subunit">
    <text evidence="11">The complex is composed of two ATP-binding proteins (XacJ and XacK), two transmembrane proteins (XacH and XacI) and a solute-binding protein (XacG).</text>
</comment>
<comment type="caution">
    <text evidence="14">The sequence shown here is derived from an EMBL/GenBank/DDBJ whole genome shotgun (WGS) entry which is preliminary data.</text>
</comment>
<evidence type="ECO:0000256" key="12">
    <source>
        <dbReference type="ARBA" id="ARBA00066315"/>
    </source>
</evidence>
<comment type="catalytic activity">
    <reaction evidence="7">
        <text>D-xylose(out) + ATP + H2O = D-xylose(in) + ADP + phosphate + H(+)</text>
        <dbReference type="Rhea" id="RHEA:29899"/>
        <dbReference type="ChEBI" id="CHEBI:15377"/>
        <dbReference type="ChEBI" id="CHEBI:15378"/>
        <dbReference type="ChEBI" id="CHEBI:30616"/>
        <dbReference type="ChEBI" id="CHEBI:43474"/>
        <dbReference type="ChEBI" id="CHEBI:53455"/>
        <dbReference type="ChEBI" id="CHEBI:456216"/>
        <dbReference type="EC" id="7.5.2.13"/>
    </reaction>
    <physiologicalReaction direction="left-to-right" evidence="7">
        <dbReference type="Rhea" id="RHEA:29900"/>
    </physiologicalReaction>
</comment>
<dbReference type="GO" id="GO:0055052">
    <property type="term" value="C:ATP-binding cassette (ABC) transporter complex, substrate-binding subunit-containing"/>
    <property type="evidence" value="ECO:0007669"/>
    <property type="project" value="TreeGrafter"/>
</dbReference>
<dbReference type="Gene3D" id="2.40.50.140">
    <property type="entry name" value="Nucleic acid-binding proteins"/>
    <property type="match status" value="1"/>
</dbReference>
<dbReference type="InterPro" id="IPR017871">
    <property type="entry name" value="ABC_transporter-like_CS"/>
</dbReference>
<dbReference type="PANTHER" id="PTHR43875:SF1">
    <property type="entry name" value="OSMOPROTECTIVE COMPOUNDS UPTAKE ATP-BINDING PROTEIN GGTA"/>
    <property type="match status" value="1"/>
</dbReference>
<evidence type="ECO:0000256" key="1">
    <source>
        <dbReference type="ARBA" id="ARBA00004202"/>
    </source>
</evidence>
<dbReference type="PROSITE" id="PS00211">
    <property type="entry name" value="ABC_TRANSPORTER_1"/>
    <property type="match status" value="1"/>
</dbReference>
<dbReference type="EMBL" id="JACKXD010000001">
    <property type="protein sequence ID" value="MBB6645098.1"/>
    <property type="molecule type" value="Genomic_DNA"/>
</dbReference>
<organism evidence="14 15">
    <name type="scientific">Halobellus ruber</name>
    <dbReference type="NCBI Taxonomy" id="2761102"/>
    <lineage>
        <taxon>Archaea</taxon>
        <taxon>Methanobacteriati</taxon>
        <taxon>Methanobacteriota</taxon>
        <taxon>Stenosarchaea group</taxon>
        <taxon>Halobacteria</taxon>
        <taxon>Halobacteriales</taxon>
        <taxon>Haloferacaceae</taxon>
        <taxon>Halobellus</taxon>
    </lineage>
</organism>
<dbReference type="GO" id="GO:0016887">
    <property type="term" value="F:ATP hydrolysis activity"/>
    <property type="evidence" value="ECO:0007669"/>
    <property type="project" value="InterPro"/>
</dbReference>
<comment type="similarity">
    <text evidence="10">Belongs to the ABC transporter superfamily. Carbohydrate uptake transporter-1 (CUT1) (TC 3.A.1.1) family.</text>
</comment>
<keyword evidence="6" id="KW-0472">Membrane</keyword>
<comment type="function">
    <text evidence="9">Part of the ABC transporter complex XacGHIJK involved in the uptake of xylose and arabinose. Responsible for energy coupling to the transport system.</text>
</comment>
<comment type="subcellular location">
    <subcellularLocation>
        <location evidence="1">Cell membrane</location>
        <topology evidence="1">Peripheral membrane protein</topology>
    </subcellularLocation>
</comment>
<dbReference type="SUPFAM" id="SSF50331">
    <property type="entry name" value="MOP-like"/>
    <property type="match status" value="1"/>
</dbReference>
<evidence type="ECO:0000256" key="5">
    <source>
        <dbReference type="ARBA" id="ARBA00022840"/>
    </source>
</evidence>
<dbReference type="Pfam" id="PF00005">
    <property type="entry name" value="ABC_tran"/>
    <property type="match status" value="1"/>
</dbReference>
<dbReference type="InterPro" id="IPR003593">
    <property type="entry name" value="AAA+_ATPase"/>
</dbReference>
<evidence type="ECO:0000256" key="4">
    <source>
        <dbReference type="ARBA" id="ARBA00022741"/>
    </source>
</evidence>
<dbReference type="Gene3D" id="2.40.50.100">
    <property type="match status" value="1"/>
</dbReference>
<dbReference type="FunFam" id="3.40.50.300:FF:000042">
    <property type="entry name" value="Maltose/maltodextrin ABC transporter, ATP-binding protein"/>
    <property type="match status" value="1"/>
</dbReference>
<dbReference type="PROSITE" id="PS50893">
    <property type="entry name" value="ABC_TRANSPORTER_2"/>
    <property type="match status" value="1"/>
</dbReference>
<dbReference type="AlphaFoldDB" id="A0A7J9SEE3"/>
<protein>
    <recommendedName>
        <fullName evidence="12">ABC-type D-xylose/L-arabinose transporter</fullName>
        <ecNumber evidence="12">7.5.2.13</ecNumber>
    </recommendedName>
</protein>
<evidence type="ECO:0000256" key="6">
    <source>
        <dbReference type="ARBA" id="ARBA00023136"/>
    </source>
</evidence>
<gene>
    <name evidence="14" type="ORF">H5V44_02080</name>
</gene>
<evidence type="ECO:0000256" key="2">
    <source>
        <dbReference type="ARBA" id="ARBA00022448"/>
    </source>
</evidence>
<dbReference type="InterPro" id="IPR003439">
    <property type="entry name" value="ABC_transporter-like_ATP-bd"/>
</dbReference>
<dbReference type="PANTHER" id="PTHR43875">
    <property type="entry name" value="MALTODEXTRIN IMPORT ATP-BINDING PROTEIN MSMX"/>
    <property type="match status" value="1"/>
</dbReference>
<dbReference type="Gene3D" id="3.40.50.300">
    <property type="entry name" value="P-loop containing nucleotide triphosphate hydrolases"/>
    <property type="match status" value="1"/>
</dbReference>
<accession>A0A7J9SEE3</accession>
<dbReference type="InterPro" id="IPR015853">
    <property type="entry name" value="ABC_transpr_FbpC"/>
</dbReference>
<dbReference type="InterPro" id="IPR008995">
    <property type="entry name" value="Mo/tungstate-bd_C_term_dom"/>
</dbReference>
<dbReference type="InterPro" id="IPR047641">
    <property type="entry name" value="ABC_transpr_MalK/UgpC-like"/>
</dbReference>
<proteinExistence type="inferred from homology"/>
<evidence type="ECO:0000256" key="11">
    <source>
        <dbReference type="ARBA" id="ARBA00065962"/>
    </source>
</evidence>
<evidence type="ECO:0000256" key="8">
    <source>
        <dbReference type="ARBA" id="ARBA00051890"/>
    </source>
</evidence>
<evidence type="ECO:0000259" key="13">
    <source>
        <dbReference type="PROSITE" id="PS50893"/>
    </source>
</evidence>
<dbReference type="InterPro" id="IPR012340">
    <property type="entry name" value="NA-bd_OB-fold"/>
</dbReference>
<dbReference type="Pfam" id="PF08402">
    <property type="entry name" value="TOBE_2"/>
    <property type="match status" value="1"/>
</dbReference>
<keyword evidence="4" id="KW-0547">Nucleotide-binding</keyword>
<dbReference type="RefSeq" id="WP_185191475.1">
    <property type="nucleotide sequence ID" value="NZ_JACKXD010000001.1"/>
</dbReference>
<keyword evidence="2" id="KW-0813">Transport</keyword>
<keyword evidence="5 14" id="KW-0067">ATP-binding</keyword>
<keyword evidence="3" id="KW-1003">Cell membrane</keyword>
<dbReference type="SUPFAM" id="SSF52540">
    <property type="entry name" value="P-loop containing nucleoside triphosphate hydrolases"/>
    <property type="match status" value="1"/>
</dbReference>
<dbReference type="GO" id="GO:0015408">
    <property type="term" value="F:ABC-type ferric iron transporter activity"/>
    <property type="evidence" value="ECO:0007669"/>
    <property type="project" value="InterPro"/>
</dbReference>
<dbReference type="Proteomes" id="UP000546257">
    <property type="component" value="Unassembled WGS sequence"/>
</dbReference>
<feature type="domain" description="ABC transporter" evidence="13">
    <location>
        <begin position="4"/>
        <end position="235"/>
    </location>
</feature>
<dbReference type="InterPro" id="IPR013611">
    <property type="entry name" value="Transp-assoc_OB_typ2"/>
</dbReference>
<evidence type="ECO:0000256" key="3">
    <source>
        <dbReference type="ARBA" id="ARBA00022475"/>
    </source>
</evidence>
<dbReference type="EC" id="7.5.2.13" evidence="12"/>
<evidence type="ECO:0000256" key="7">
    <source>
        <dbReference type="ARBA" id="ARBA00050355"/>
    </source>
</evidence>